<dbReference type="InterPro" id="IPR036412">
    <property type="entry name" value="HAD-like_sf"/>
</dbReference>
<evidence type="ECO:0000313" key="1">
    <source>
        <dbReference type="EMBL" id="MCY6484506.1"/>
    </source>
</evidence>
<dbReference type="PROSITE" id="PS50861">
    <property type="entry name" value="AA_TRNA_LIGASE_II_GLYAB"/>
    <property type="match status" value="1"/>
</dbReference>
<protein>
    <submittedName>
        <fullName evidence="1">Uncharacterized protein</fullName>
    </submittedName>
</protein>
<dbReference type="SUPFAM" id="SSF56784">
    <property type="entry name" value="HAD-like"/>
    <property type="match status" value="1"/>
</dbReference>
<gene>
    <name evidence="1" type="ORF">OW763_09155</name>
</gene>
<keyword evidence="2" id="KW-1185">Reference proteome</keyword>
<comment type="caution">
    <text evidence="1">The sequence shown here is derived from an EMBL/GenBank/DDBJ whole genome shotgun (WGS) entry which is preliminary data.</text>
</comment>
<reference evidence="1" key="1">
    <citation type="submission" date="2022-12" db="EMBL/GenBank/DDBJ databases">
        <authorList>
            <person name="Wang J."/>
        </authorList>
    </citation>
    <scope>NUCLEOTIDE SEQUENCE</scope>
    <source>
        <strain evidence="1">HY-45-18</strain>
    </source>
</reference>
<dbReference type="Gene3D" id="1.10.150.400">
    <property type="match status" value="1"/>
</dbReference>
<dbReference type="RefSeq" id="WP_268040808.1">
    <property type="nucleotide sequence ID" value="NZ_JAPQER010000003.1"/>
</dbReference>
<proteinExistence type="predicted"/>
<organism evidence="1 2">
    <name type="scientific">Clostridium aestuarii</name>
    <dbReference type="NCBI Taxonomy" id="338193"/>
    <lineage>
        <taxon>Bacteria</taxon>
        <taxon>Bacillati</taxon>
        <taxon>Bacillota</taxon>
        <taxon>Clostridia</taxon>
        <taxon>Eubacteriales</taxon>
        <taxon>Clostridiaceae</taxon>
        <taxon>Clostridium</taxon>
    </lineage>
</organism>
<dbReference type="InterPro" id="IPR006194">
    <property type="entry name" value="Gly-tRNA-synth_heterodimer"/>
</dbReference>
<accession>A0ABT4CZU2</accession>
<dbReference type="Proteomes" id="UP001078443">
    <property type="component" value="Unassembled WGS sequence"/>
</dbReference>
<dbReference type="Gene3D" id="3.40.50.1000">
    <property type="entry name" value="HAD superfamily/HAD-like"/>
    <property type="match status" value="1"/>
</dbReference>
<name>A0ABT4CZU2_9CLOT</name>
<evidence type="ECO:0000313" key="2">
    <source>
        <dbReference type="Proteomes" id="UP001078443"/>
    </source>
</evidence>
<dbReference type="EMBL" id="JAPQER010000003">
    <property type="protein sequence ID" value="MCY6484506.1"/>
    <property type="molecule type" value="Genomic_DNA"/>
</dbReference>
<dbReference type="InterPro" id="IPR023214">
    <property type="entry name" value="HAD_sf"/>
</dbReference>
<sequence length="682" mass="80788">MDYKKEIEKLKQYIDDSEIVSFDIFDTLLLRNVVKPSDIFKVVEIKYFNKYKEKINFFKIRISSENIARKRSEYEDVSLDDIYENIEEKLGDIANHLKKLEIECEKNFLIPNSCMQDVYNYAKQKNKKVIMISDMYLSKTIVKELLQLNGYTEYDGLYISSEVKKTKATRSLYSYIREEMNISKNAKWIHIGDNYQSDIINAQKEGIKGIYYKKLIERENIPKINNLSDSIIYSVQINTKYYKNDYNYWDLFGVQYVSSIYIGLMFDLLKWLKDKDNIYFLARDGYVPFKLYNKLKKHYPNLPLGKYLYASRRAYIYPSLIDKKDEAIDILTIYNSGFNQKLNIKEIFNNLGLDSNNYLDILGKYCLNNLEERITDKNIYRVKKMLEEIWSDINRILKKEKDILIKYLNQEGVMDYNTVNIFDIGWAGSTHKAIVNLINKNVNGYYFGTIESIDKQIKDKAFGYAFNNGHPMKNRNFIIDNAMIYEFIFTAPEGSLKTFKHNKYGAVIPDLVDIQNQSVYSCIEKVQDGAYDVFEKILKYIEYLEMESPSKEFILHGMENFINKKNVLDMMQFEKIYNSVSIGESKDVKPYVIRLDYNEYLNNRNYYKRKSLFNLWRGAILIEDNQGRLFNMDEFDKLSGLSIMYEVKIKLSTLVNMCKKAIKDPQKAIKKIFNLIKYIFIR</sequence>